<organism evidence="1 2">
    <name type="scientific">Flavobacterium hankyongi</name>
    <dbReference type="NCBI Taxonomy" id="1176532"/>
    <lineage>
        <taxon>Bacteria</taxon>
        <taxon>Pseudomonadati</taxon>
        <taxon>Bacteroidota</taxon>
        <taxon>Flavobacteriia</taxon>
        <taxon>Flavobacteriales</taxon>
        <taxon>Flavobacteriaceae</taxon>
        <taxon>Flavobacterium</taxon>
    </lineage>
</organism>
<evidence type="ECO:0008006" key="3">
    <source>
        <dbReference type="Google" id="ProtNLM"/>
    </source>
</evidence>
<dbReference type="InterPro" id="IPR015943">
    <property type="entry name" value="WD40/YVTN_repeat-like_dom_sf"/>
</dbReference>
<dbReference type="EMBL" id="BAABIP010000017">
    <property type="protein sequence ID" value="GAA4769753.1"/>
    <property type="molecule type" value="Genomic_DNA"/>
</dbReference>
<proteinExistence type="predicted"/>
<dbReference type="NCBIfam" id="NF047558">
    <property type="entry name" value="TPR_END_plus"/>
    <property type="match status" value="1"/>
</dbReference>
<gene>
    <name evidence="1" type="ORF">GCM10023230_19760</name>
</gene>
<evidence type="ECO:0000313" key="1">
    <source>
        <dbReference type="EMBL" id="GAA4769753.1"/>
    </source>
</evidence>
<dbReference type="SUPFAM" id="SSF63825">
    <property type="entry name" value="YWTD domain"/>
    <property type="match status" value="1"/>
</dbReference>
<dbReference type="RefSeq" id="WP_264542271.1">
    <property type="nucleotide sequence ID" value="NZ_BAABIP010000017.1"/>
</dbReference>
<sequence length="415" mass="47659">MKHLYFLLFSVGLLAQSQKEIYQASTKVYSDKDYTTFLKLTKQLDSLRPSHPTYTYNLACAYALNNMIDNSIIQLKKCLLSNSNIPFENESDLSPIRNTKEFEELIGLKKKLNESVANSEKFVELSEKDLHPESLLYLKKSKIWLANSIRNKKVISFDAKSGKCSDWFTNDNLYSVFAMKADKDEKFLWITTSAIPEMKGYVSALEGKSEILKIDIKTKIIVKRFSIQGNHVFGDLIINDKGEVFISDSGETVIYSIKNNELAIWLDLKKEAFNLQGITFGKTQNEIFVADYLKGILKIDIQNTSNRNWLKLPEEFSQKGIDGLLYYKNSLITLQNGIKPHRVAQLFLNESDSIVNFKVIDHNRNEMIEPTNGLVKDHTLYFIGNSPWSFYDKKFNLDANSINAPIIYKYNLHAN</sequence>
<reference evidence="2" key="1">
    <citation type="journal article" date="2019" name="Int. J. Syst. Evol. Microbiol.">
        <title>The Global Catalogue of Microorganisms (GCM) 10K type strain sequencing project: providing services to taxonomists for standard genome sequencing and annotation.</title>
        <authorList>
            <consortium name="The Broad Institute Genomics Platform"/>
            <consortium name="The Broad Institute Genome Sequencing Center for Infectious Disease"/>
            <person name="Wu L."/>
            <person name="Ma J."/>
        </authorList>
    </citation>
    <scope>NUCLEOTIDE SEQUENCE [LARGE SCALE GENOMIC DNA]</scope>
    <source>
        <strain evidence="2">JCM 18198</strain>
    </source>
</reference>
<comment type="caution">
    <text evidence="1">The sequence shown here is derived from an EMBL/GenBank/DDBJ whole genome shotgun (WGS) entry which is preliminary data.</text>
</comment>
<keyword evidence="2" id="KW-1185">Reference proteome</keyword>
<dbReference type="Proteomes" id="UP001500141">
    <property type="component" value="Unassembled WGS sequence"/>
</dbReference>
<accession>A0ABP9A0E0</accession>
<evidence type="ECO:0000313" key="2">
    <source>
        <dbReference type="Proteomes" id="UP001500141"/>
    </source>
</evidence>
<name>A0ABP9A0E0_9FLAO</name>
<dbReference type="Gene3D" id="2.130.10.10">
    <property type="entry name" value="YVTN repeat-like/Quinoprotein amine dehydrogenase"/>
    <property type="match status" value="1"/>
</dbReference>
<protein>
    <recommendedName>
        <fullName evidence="3">SMP-30/Gluconolactonase/LRE-like region domain-containing protein</fullName>
    </recommendedName>
</protein>